<dbReference type="InterPro" id="IPR016140">
    <property type="entry name" value="Bifunc_inhib/LTP/seed_store"/>
</dbReference>
<evidence type="ECO:0000313" key="4">
    <source>
        <dbReference type="Proteomes" id="UP000636709"/>
    </source>
</evidence>
<reference evidence="3" key="1">
    <citation type="submission" date="2020-07" db="EMBL/GenBank/DDBJ databases">
        <title>Genome sequence and genetic diversity analysis of an under-domesticated orphan crop, white fonio (Digitaria exilis).</title>
        <authorList>
            <person name="Bennetzen J.L."/>
            <person name="Chen S."/>
            <person name="Ma X."/>
            <person name="Wang X."/>
            <person name="Yssel A.E.J."/>
            <person name="Chaluvadi S.R."/>
            <person name="Johnson M."/>
            <person name="Gangashetty P."/>
            <person name="Hamidou F."/>
            <person name="Sanogo M.D."/>
            <person name="Zwaenepoel A."/>
            <person name="Wallace J."/>
            <person name="Van De Peer Y."/>
            <person name="Van Deynze A."/>
        </authorList>
    </citation>
    <scope>NUCLEOTIDE SEQUENCE</scope>
    <source>
        <tissue evidence="3">Leaves</tissue>
    </source>
</reference>
<dbReference type="InterPro" id="IPR036312">
    <property type="entry name" value="Bifun_inhib/LTP/seed_sf"/>
</dbReference>
<dbReference type="Pfam" id="PF14368">
    <property type="entry name" value="LTP_2"/>
    <property type="match status" value="1"/>
</dbReference>
<dbReference type="Proteomes" id="UP000636709">
    <property type="component" value="Unassembled WGS sequence"/>
</dbReference>
<evidence type="ECO:0000313" key="3">
    <source>
        <dbReference type="EMBL" id="KAF8730869.1"/>
    </source>
</evidence>
<comment type="caution">
    <text evidence="3">The sequence shown here is derived from an EMBL/GenBank/DDBJ whole genome shotgun (WGS) entry which is preliminary data.</text>
</comment>
<dbReference type="AlphaFoldDB" id="A0A835KGV9"/>
<dbReference type="EMBL" id="JACEFO010001753">
    <property type="protein sequence ID" value="KAF8711260.1"/>
    <property type="molecule type" value="Genomic_DNA"/>
</dbReference>
<evidence type="ECO:0000259" key="1">
    <source>
        <dbReference type="Pfam" id="PF14368"/>
    </source>
</evidence>
<accession>A0A835KGV9</accession>
<proteinExistence type="predicted"/>
<sequence>MFYCHTFIEKGSTDNVIHIHSDCCVSVRLVENNDMRCILSLLTDKEKAEIDEEKILSLQSLCEYP</sequence>
<gene>
    <name evidence="3" type="ORF">HU200_016740</name>
    <name evidence="2" type="ORF">HU200_029280</name>
</gene>
<dbReference type="Gene3D" id="1.10.110.10">
    <property type="entry name" value="Plant lipid-transfer and hydrophobic proteins"/>
    <property type="match status" value="1"/>
</dbReference>
<feature type="domain" description="Bifunctional inhibitor/plant lipid transfer protein/seed storage helical" evidence="1">
    <location>
        <begin position="4"/>
        <end position="63"/>
    </location>
</feature>
<protein>
    <recommendedName>
        <fullName evidence="1">Bifunctional inhibitor/plant lipid transfer protein/seed storage helical domain-containing protein</fullName>
    </recommendedName>
</protein>
<keyword evidence="4" id="KW-1185">Reference proteome</keyword>
<dbReference type="EMBL" id="JACEFO010001613">
    <property type="protein sequence ID" value="KAF8730869.1"/>
    <property type="molecule type" value="Genomic_DNA"/>
</dbReference>
<evidence type="ECO:0000313" key="2">
    <source>
        <dbReference type="EMBL" id="KAF8711260.1"/>
    </source>
</evidence>
<organism evidence="3 4">
    <name type="scientific">Digitaria exilis</name>
    <dbReference type="NCBI Taxonomy" id="1010633"/>
    <lineage>
        <taxon>Eukaryota</taxon>
        <taxon>Viridiplantae</taxon>
        <taxon>Streptophyta</taxon>
        <taxon>Embryophyta</taxon>
        <taxon>Tracheophyta</taxon>
        <taxon>Spermatophyta</taxon>
        <taxon>Magnoliopsida</taxon>
        <taxon>Liliopsida</taxon>
        <taxon>Poales</taxon>
        <taxon>Poaceae</taxon>
        <taxon>PACMAD clade</taxon>
        <taxon>Panicoideae</taxon>
        <taxon>Panicodae</taxon>
        <taxon>Paniceae</taxon>
        <taxon>Anthephorinae</taxon>
        <taxon>Digitaria</taxon>
    </lineage>
</organism>
<name>A0A835KGV9_9POAL</name>